<sequence length="63" mass="7059">MQASQPTKGSLPEEPPLLQDLQVRILSSSIVHPSKPTEKRILFLSNIDQVLNFSVETVHFFVA</sequence>
<dbReference type="Proteomes" id="UP000639772">
    <property type="component" value="Unassembled WGS sequence"/>
</dbReference>
<accession>A0A835RTF2</accession>
<proteinExistence type="predicted"/>
<protein>
    <submittedName>
        <fullName evidence="1">Uncharacterized protein</fullName>
    </submittedName>
</protein>
<dbReference type="AlphaFoldDB" id="A0A835RTF2"/>
<dbReference type="Gene3D" id="3.30.559.10">
    <property type="entry name" value="Chloramphenicol acetyltransferase-like domain"/>
    <property type="match status" value="1"/>
</dbReference>
<evidence type="ECO:0000313" key="2">
    <source>
        <dbReference type="Proteomes" id="UP000639772"/>
    </source>
</evidence>
<gene>
    <name evidence="1" type="ORF">HPP92_005109</name>
</gene>
<reference evidence="1 2" key="1">
    <citation type="journal article" date="2020" name="Nat. Food">
        <title>A phased Vanilla planifolia genome enables genetic improvement of flavour and production.</title>
        <authorList>
            <person name="Hasing T."/>
            <person name="Tang H."/>
            <person name="Brym M."/>
            <person name="Khazi F."/>
            <person name="Huang T."/>
            <person name="Chambers A.H."/>
        </authorList>
    </citation>
    <scope>NUCLEOTIDE SEQUENCE [LARGE SCALE GENOMIC DNA]</scope>
    <source>
        <tissue evidence="1">Leaf</tissue>
    </source>
</reference>
<evidence type="ECO:0000313" key="1">
    <source>
        <dbReference type="EMBL" id="KAG0494115.1"/>
    </source>
</evidence>
<dbReference type="InterPro" id="IPR023213">
    <property type="entry name" value="CAT-like_dom_sf"/>
</dbReference>
<dbReference type="EMBL" id="JADCNM010000002">
    <property type="protein sequence ID" value="KAG0494115.1"/>
    <property type="molecule type" value="Genomic_DNA"/>
</dbReference>
<dbReference type="OrthoDB" id="671439at2759"/>
<comment type="caution">
    <text evidence="1">The sequence shown here is derived from an EMBL/GenBank/DDBJ whole genome shotgun (WGS) entry which is preliminary data.</text>
</comment>
<name>A0A835RTF2_VANPL</name>
<organism evidence="1 2">
    <name type="scientific">Vanilla planifolia</name>
    <name type="common">Vanilla</name>
    <dbReference type="NCBI Taxonomy" id="51239"/>
    <lineage>
        <taxon>Eukaryota</taxon>
        <taxon>Viridiplantae</taxon>
        <taxon>Streptophyta</taxon>
        <taxon>Embryophyta</taxon>
        <taxon>Tracheophyta</taxon>
        <taxon>Spermatophyta</taxon>
        <taxon>Magnoliopsida</taxon>
        <taxon>Liliopsida</taxon>
        <taxon>Asparagales</taxon>
        <taxon>Orchidaceae</taxon>
        <taxon>Vanilloideae</taxon>
        <taxon>Vanilleae</taxon>
        <taxon>Vanilla</taxon>
    </lineage>
</organism>